<gene>
    <name evidence="1" type="ORF">CC86DRAFT_403238</name>
</gene>
<dbReference type="OrthoDB" id="3695168at2759"/>
<protein>
    <submittedName>
        <fullName evidence="1">Uncharacterized protein</fullName>
    </submittedName>
</protein>
<evidence type="ECO:0000313" key="2">
    <source>
        <dbReference type="Proteomes" id="UP000799424"/>
    </source>
</evidence>
<evidence type="ECO:0000313" key="1">
    <source>
        <dbReference type="EMBL" id="KAF2829900.1"/>
    </source>
</evidence>
<dbReference type="Proteomes" id="UP000799424">
    <property type="component" value="Unassembled WGS sequence"/>
</dbReference>
<proteinExistence type="predicted"/>
<dbReference type="EMBL" id="MU006220">
    <property type="protein sequence ID" value="KAF2829900.1"/>
    <property type="molecule type" value="Genomic_DNA"/>
</dbReference>
<reference evidence="1" key="1">
    <citation type="journal article" date="2020" name="Stud. Mycol.">
        <title>101 Dothideomycetes genomes: a test case for predicting lifestyles and emergence of pathogens.</title>
        <authorList>
            <person name="Haridas S."/>
            <person name="Albert R."/>
            <person name="Binder M."/>
            <person name="Bloem J."/>
            <person name="Labutti K."/>
            <person name="Salamov A."/>
            <person name="Andreopoulos B."/>
            <person name="Baker S."/>
            <person name="Barry K."/>
            <person name="Bills G."/>
            <person name="Bluhm B."/>
            <person name="Cannon C."/>
            <person name="Castanera R."/>
            <person name="Culley D."/>
            <person name="Daum C."/>
            <person name="Ezra D."/>
            <person name="Gonzalez J."/>
            <person name="Henrissat B."/>
            <person name="Kuo A."/>
            <person name="Liang C."/>
            <person name="Lipzen A."/>
            <person name="Lutzoni F."/>
            <person name="Magnuson J."/>
            <person name="Mondo S."/>
            <person name="Nolan M."/>
            <person name="Ohm R."/>
            <person name="Pangilinan J."/>
            <person name="Park H.-J."/>
            <person name="Ramirez L."/>
            <person name="Alfaro M."/>
            <person name="Sun H."/>
            <person name="Tritt A."/>
            <person name="Yoshinaga Y."/>
            <person name="Zwiers L.-H."/>
            <person name="Turgeon B."/>
            <person name="Goodwin S."/>
            <person name="Spatafora J."/>
            <person name="Crous P."/>
            <person name="Grigoriev I."/>
        </authorList>
    </citation>
    <scope>NUCLEOTIDE SEQUENCE</scope>
    <source>
        <strain evidence="1">CBS 113818</strain>
    </source>
</reference>
<keyword evidence="2" id="KW-1185">Reference proteome</keyword>
<sequence>MNIIKRLMEQRIQAKRRVIPVSRLNGICALPVELWIMVIEHVVHEQLGDPRFPCYDLDKILRSRLVCHVFDREIQYCLDQNITQPRIPRLLMMRTFGLLARQETLTTFHTRLLASAIYNSSRSPRHSSWHKRSQMTHRIWNCMRIASILDSPCGKLGTDELMRRLCNAASASIWCREYMYLPELFAASFESYHDGDPYVEVALLVACGYSSQDVLDGMLKLAKRGKLKYYRVVTIWGGVCGTI</sequence>
<dbReference type="AlphaFoldDB" id="A0A6A7A9C7"/>
<accession>A0A6A7A9C7</accession>
<organism evidence="1 2">
    <name type="scientific">Ophiobolus disseminans</name>
    <dbReference type="NCBI Taxonomy" id="1469910"/>
    <lineage>
        <taxon>Eukaryota</taxon>
        <taxon>Fungi</taxon>
        <taxon>Dikarya</taxon>
        <taxon>Ascomycota</taxon>
        <taxon>Pezizomycotina</taxon>
        <taxon>Dothideomycetes</taxon>
        <taxon>Pleosporomycetidae</taxon>
        <taxon>Pleosporales</taxon>
        <taxon>Pleosporineae</taxon>
        <taxon>Phaeosphaeriaceae</taxon>
        <taxon>Ophiobolus</taxon>
    </lineage>
</organism>
<name>A0A6A7A9C7_9PLEO</name>